<keyword evidence="3" id="KW-1003">Cell membrane</keyword>
<evidence type="ECO:0000313" key="10">
    <source>
        <dbReference type="Proteomes" id="UP001501231"/>
    </source>
</evidence>
<evidence type="ECO:0000256" key="1">
    <source>
        <dbReference type="ARBA" id="ARBA00004651"/>
    </source>
</evidence>
<dbReference type="PROSITE" id="PS50928">
    <property type="entry name" value="ABC_TM1"/>
    <property type="match status" value="1"/>
</dbReference>
<comment type="subcellular location">
    <subcellularLocation>
        <location evidence="1 7">Cell membrane</location>
        <topology evidence="1 7">Multi-pass membrane protein</topology>
    </subcellularLocation>
</comment>
<reference evidence="9 10" key="1">
    <citation type="journal article" date="2019" name="Int. J. Syst. Evol. Microbiol.">
        <title>The Global Catalogue of Microorganisms (GCM) 10K type strain sequencing project: providing services to taxonomists for standard genome sequencing and annotation.</title>
        <authorList>
            <consortium name="The Broad Institute Genomics Platform"/>
            <consortium name="The Broad Institute Genome Sequencing Center for Infectious Disease"/>
            <person name="Wu L."/>
            <person name="Ma J."/>
        </authorList>
    </citation>
    <scope>NUCLEOTIDE SEQUENCE [LARGE SCALE GENOMIC DNA]</scope>
    <source>
        <strain evidence="9 10">JCM 3325</strain>
    </source>
</reference>
<keyword evidence="4 7" id="KW-0812">Transmembrane</keyword>
<name>A0ABN3JTZ6_9ACTN</name>
<feature type="transmembrane region" description="Helical" evidence="7">
    <location>
        <begin position="21"/>
        <end position="39"/>
    </location>
</feature>
<feature type="transmembrane region" description="Helical" evidence="7">
    <location>
        <begin position="106"/>
        <end position="128"/>
    </location>
</feature>
<evidence type="ECO:0000256" key="5">
    <source>
        <dbReference type="ARBA" id="ARBA00022989"/>
    </source>
</evidence>
<dbReference type="InterPro" id="IPR035906">
    <property type="entry name" value="MetI-like_sf"/>
</dbReference>
<protein>
    <submittedName>
        <fullName evidence="9">ABC transporter permease</fullName>
    </submittedName>
</protein>
<evidence type="ECO:0000313" key="9">
    <source>
        <dbReference type="EMBL" id="GAA2439298.1"/>
    </source>
</evidence>
<feature type="transmembrane region" description="Helical" evidence="7">
    <location>
        <begin position="134"/>
        <end position="151"/>
    </location>
</feature>
<keyword evidence="5 7" id="KW-1133">Transmembrane helix</keyword>
<keyword evidence="10" id="KW-1185">Reference proteome</keyword>
<dbReference type="SUPFAM" id="SSF161098">
    <property type="entry name" value="MetI-like"/>
    <property type="match status" value="1"/>
</dbReference>
<feature type="domain" description="ABC transmembrane type-1" evidence="8">
    <location>
        <begin position="71"/>
        <end position="257"/>
    </location>
</feature>
<evidence type="ECO:0000256" key="6">
    <source>
        <dbReference type="ARBA" id="ARBA00023136"/>
    </source>
</evidence>
<keyword evidence="6 7" id="KW-0472">Membrane</keyword>
<dbReference type="Pfam" id="PF00528">
    <property type="entry name" value="BPD_transp_1"/>
    <property type="match status" value="1"/>
</dbReference>
<comment type="similarity">
    <text evidence="7">Belongs to the binding-protein-dependent transport system permease family.</text>
</comment>
<comment type="caution">
    <text evidence="9">The sequence shown here is derived from an EMBL/GenBank/DDBJ whole genome shotgun (WGS) entry which is preliminary data.</text>
</comment>
<dbReference type="PANTHER" id="PTHR30151">
    <property type="entry name" value="ALKANE SULFONATE ABC TRANSPORTER-RELATED, MEMBRANE SUBUNIT"/>
    <property type="match status" value="1"/>
</dbReference>
<gene>
    <name evidence="9" type="ORF">GCM10010191_63290</name>
</gene>
<evidence type="ECO:0000256" key="7">
    <source>
        <dbReference type="RuleBase" id="RU363032"/>
    </source>
</evidence>
<evidence type="ECO:0000256" key="3">
    <source>
        <dbReference type="ARBA" id="ARBA00022475"/>
    </source>
</evidence>
<sequence length="270" mass="27844">MTERSEGMSAARAGVGQRLRLIVPALVAGLVVVGAWQALVRGLDVQAFILPAPSDIAGALAEGFGAILPAAAVTVRSVLLGLVAGTVLGVLAALVTARLRGAAGPVLTAAVVLNCAPIIALAPIFNNWFGVTSLWSKVAVAAIMVFFPVLVNTTRGLLEVAPLHLEVLDAMAATPRQVTLLVRLPGALPHLLSAVKLGATLSVIGVIVSEYFGGSVDTLGVYIAQMAALPRYAEAWAGILVSGCLGLILFGLVNVLERLVMPWHVSLRSD</sequence>
<keyword evidence="2 7" id="KW-0813">Transport</keyword>
<evidence type="ECO:0000256" key="2">
    <source>
        <dbReference type="ARBA" id="ARBA00022448"/>
    </source>
</evidence>
<dbReference type="Gene3D" id="1.10.3720.10">
    <property type="entry name" value="MetI-like"/>
    <property type="match status" value="1"/>
</dbReference>
<feature type="transmembrane region" description="Helical" evidence="7">
    <location>
        <begin position="78"/>
        <end position="99"/>
    </location>
</feature>
<proteinExistence type="inferred from homology"/>
<dbReference type="EMBL" id="BAAARW010000024">
    <property type="protein sequence ID" value="GAA2439298.1"/>
    <property type="molecule type" value="Genomic_DNA"/>
</dbReference>
<dbReference type="PANTHER" id="PTHR30151:SF41">
    <property type="entry name" value="ABC TRANSPORTER PERMEASE PROTEIN"/>
    <property type="match status" value="1"/>
</dbReference>
<evidence type="ECO:0000256" key="4">
    <source>
        <dbReference type="ARBA" id="ARBA00022692"/>
    </source>
</evidence>
<evidence type="ECO:0000259" key="8">
    <source>
        <dbReference type="PROSITE" id="PS50928"/>
    </source>
</evidence>
<dbReference type="Proteomes" id="UP001501231">
    <property type="component" value="Unassembled WGS sequence"/>
</dbReference>
<feature type="transmembrane region" description="Helical" evidence="7">
    <location>
        <begin position="235"/>
        <end position="256"/>
    </location>
</feature>
<organism evidence="9 10">
    <name type="scientific">Actinomadura vinacea</name>
    <dbReference type="NCBI Taxonomy" id="115336"/>
    <lineage>
        <taxon>Bacteria</taxon>
        <taxon>Bacillati</taxon>
        <taxon>Actinomycetota</taxon>
        <taxon>Actinomycetes</taxon>
        <taxon>Streptosporangiales</taxon>
        <taxon>Thermomonosporaceae</taxon>
        <taxon>Actinomadura</taxon>
    </lineage>
</organism>
<dbReference type="InterPro" id="IPR000515">
    <property type="entry name" value="MetI-like"/>
</dbReference>
<accession>A0ABN3JTZ6</accession>
<dbReference type="RefSeq" id="WP_344593923.1">
    <property type="nucleotide sequence ID" value="NZ_BAAARW010000024.1"/>
</dbReference>